<dbReference type="InterPro" id="IPR013597">
    <property type="entry name" value="Mat_intron_G2"/>
</dbReference>
<dbReference type="Pfam" id="PF08388">
    <property type="entry name" value="GIIM"/>
    <property type="match status" value="1"/>
</dbReference>
<gene>
    <name evidence="2" type="ORF">MOMUL_10510</name>
</gene>
<comment type="caution">
    <text evidence="2">The sequence shown here is derived from an EMBL/GenBank/DDBJ whole genome shotgun (WGS) entry which is preliminary data.</text>
</comment>
<reference evidence="2 3" key="1">
    <citation type="submission" date="2016-02" db="EMBL/GenBank/DDBJ databases">
        <title>Genome sequence of Moorella mulderi DSM 14980.</title>
        <authorList>
            <person name="Poehlein A."/>
            <person name="Daniel R."/>
        </authorList>
    </citation>
    <scope>NUCLEOTIDE SEQUENCE [LARGE SCALE GENOMIC DNA]</scope>
    <source>
        <strain evidence="2 3">DSM 14980</strain>
    </source>
</reference>
<protein>
    <submittedName>
        <fullName evidence="2">Group II intron, maturase-specific domain</fullName>
    </submittedName>
</protein>
<feature type="domain" description="Group II intron maturase-specific" evidence="1">
    <location>
        <begin position="99"/>
        <end position="167"/>
    </location>
</feature>
<dbReference type="EMBL" id="LTBC01000003">
    <property type="protein sequence ID" value="KYH32450.1"/>
    <property type="molecule type" value="Genomic_DNA"/>
</dbReference>
<dbReference type="AlphaFoldDB" id="A0A151AY03"/>
<dbReference type="Proteomes" id="UP000075670">
    <property type="component" value="Unassembled WGS sequence"/>
</dbReference>
<dbReference type="RefSeq" id="WP_236713000.1">
    <property type="nucleotide sequence ID" value="NZ_LTBC01000003.1"/>
</dbReference>
<dbReference type="PATRIC" id="fig|1122241.3.peg.1108"/>
<accession>A0A151AY03</accession>
<evidence type="ECO:0000313" key="3">
    <source>
        <dbReference type="Proteomes" id="UP000075670"/>
    </source>
</evidence>
<sequence length="184" mass="22441">MKFPGATHLIYCFQYKHEAEAFYRVLRARLAKFSLSVAEEKTKIIPFGRFATQWCKRMGRTKPDTFDFLGFTHYCSTSHQGKFRVKRRTSRKKFRQSVQRMKEWIKENRMLPAKVLMVLLKRKLEGYYHYYGITDNRKRILAFHYIVWCTLFKWLNRRSQRKSFDGEKFRSSWKSSHYQVQGYM</sequence>
<name>A0A151AY03_9FIRM</name>
<keyword evidence="3" id="KW-1185">Reference proteome</keyword>
<evidence type="ECO:0000259" key="1">
    <source>
        <dbReference type="Pfam" id="PF08388"/>
    </source>
</evidence>
<evidence type="ECO:0000313" key="2">
    <source>
        <dbReference type="EMBL" id="KYH32450.1"/>
    </source>
</evidence>
<organism evidence="2 3">
    <name type="scientific">Moorella mulderi DSM 14980</name>
    <dbReference type="NCBI Taxonomy" id="1122241"/>
    <lineage>
        <taxon>Bacteria</taxon>
        <taxon>Bacillati</taxon>
        <taxon>Bacillota</taxon>
        <taxon>Clostridia</taxon>
        <taxon>Neomoorellales</taxon>
        <taxon>Neomoorellaceae</taxon>
        <taxon>Neomoorella</taxon>
    </lineage>
</organism>
<proteinExistence type="predicted"/>